<feature type="transmembrane region" description="Helical" evidence="8">
    <location>
        <begin position="71"/>
        <end position="91"/>
    </location>
</feature>
<keyword evidence="4 8" id="KW-0812">Transmembrane</keyword>
<protein>
    <recommendedName>
        <fullName evidence="11">Oligopeptide transporter</fullName>
    </recommendedName>
</protein>
<comment type="subcellular location">
    <subcellularLocation>
        <location evidence="1">Membrane</location>
        <topology evidence="1">Multi-pass membrane protein</topology>
    </subcellularLocation>
</comment>
<dbReference type="InterPro" id="IPR004813">
    <property type="entry name" value="OPT"/>
</dbReference>
<accession>A0A2G7FNG2</accession>
<feature type="transmembrane region" description="Helical" evidence="8">
    <location>
        <begin position="625"/>
        <end position="645"/>
    </location>
</feature>
<comment type="similarity">
    <text evidence="2">Belongs to the oligopeptide OPT transporter family.</text>
</comment>
<evidence type="ECO:0000313" key="10">
    <source>
        <dbReference type="Proteomes" id="UP000231358"/>
    </source>
</evidence>
<dbReference type="STRING" id="656916.A0A2G7FNG2"/>
<feature type="transmembrane region" description="Helical" evidence="8">
    <location>
        <begin position="249"/>
        <end position="267"/>
    </location>
</feature>
<keyword evidence="10" id="KW-1185">Reference proteome</keyword>
<reference evidence="9 10" key="1">
    <citation type="submission" date="2017-05" db="EMBL/GenBank/DDBJ databases">
        <title>Genome sequence for an aflatoxigenic pathogen of Argentinian peanut, Aspergillus arachidicola.</title>
        <authorList>
            <person name="Moore G."/>
            <person name="Beltz S.B."/>
            <person name="Mack B.M."/>
        </authorList>
    </citation>
    <scope>NUCLEOTIDE SEQUENCE [LARGE SCALE GENOMIC DNA]</scope>
    <source>
        <strain evidence="9 10">CBS 117610</strain>
    </source>
</reference>
<feature type="transmembrane region" description="Helical" evidence="8">
    <location>
        <begin position="558"/>
        <end position="578"/>
    </location>
</feature>
<name>A0A2G7FNG2_9EURO</name>
<organism evidence="9 10">
    <name type="scientific">Aspergillus arachidicola</name>
    <dbReference type="NCBI Taxonomy" id="656916"/>
    <lineage>
        <taxon>Eukaryota</taxon>
        <taxon>Fungi</taxon>
        <taxon>Dikarya</taxon>
        <taxon>Ascomycota</taxon>
        <taxon>Pezizomycotina</taxon>
        <taxon>Eurotiomycetes</taxon>
        <taxon>Eurotiomycetidae</taxon>
        <taxon>Eurotiales</taxon>
        <taxon>Aspergillaceae</taxon>
        <taxon>Aspergillus</taxon>
        <taxon>Aspergillus subgen. Circumdati</taxon>
    </lineage>
</organism>
<dbReference type="PANTHER" id="PTHR31645">
    <property type="entry name" value="OLIGOPEPTIDE TRANSPORTER YGL114W-RELATED"/>
    <property type="match status" value="1"/>
</dbReference>
<dbReference type="GO" id="GO:0035673">
    <property type="term" value="F:oligopeptide transmembrane transporter activity"/>
    <property type="evidence" value="ECO:0007669"/>
    <property type="project" value="InterPro"/>
</dbReference>
<dbReference type="EMBL" id="NEXV01000528">
    <property type="protein sequence ID" value="PIG82180.1"/>
    <property type="molecule type" value="Genomic_DNA"/>
</dbReference>
<evidence type="ECO:0008006" key="11">
    <source>
        <dbReference type="Google" id="ProtNLM"/>
    </source>
</evidence>
<feature type="compositionally biased region" description="Basic and acidic residues" evidence="7">
    <location>
        <begin position="16"/>
        <end position="31"/>
    </location>
</feature>
<feature type="region of interest" description="Disordered" evidence="7">
    <location>
        <begin position="1"/>
        <end position="55"/>
    </location>
</feature>
<proteinExistence type="inferred from homology"/>
<comment type="caution">
    <text evidence="9">The sequence shown here is derived from an EMBL/GenBank/DDBJ whole genome shotgun (WGS) entry which is preliminary data.</text>
</comment>
<dbReference type="Proteomes" id="UP000231358">
    <property type="component" value="Unassembled WGS sequence"/>
</dbReference>
<evidence type="ECO:0000313" key="9">
    <source>
        <dbReference type="EMBL" id="PIG82180.1"/>
    </source>
</evidence>
<gene>
    <name evidence="9" type="ORF">AARAC_000116</name>
</gene>
<evidence type="ECO:0000256" key="3">
    <source>
        <dbReference type="ARBA" id="ARBA00022448"/>
    </source>
</evidence>
<dbReference type="GO" id="GO:0000329">
    <property type="term" value="C:fungal-type vacuole membrane"/>
    <property type="evidence" value="ECO:0007669"/>
    <property type="project" value="TreeGrafter"/>
</dbReference>
<evidence type="ECO:0000256" key="4">
    <source>
        <dbReference type="ARBA" id="ARBA00022692"/>
    </source>
</evidence>
<feature type="transmembrane region" description="Helical" evidence="8">
    <location>
        <begin position="666"/>
        <end position="687"/>
    </location>
</feature>
<feature type="transmembrane region" description="Helical" evidence="8">
    <location>
        <begin position="182"/>
        <end position="203"/>
    </location>
</feature>
<keyword evidence="5 8" id="KW-1133">Transmembrane helix</keyword>
<evidence type="ECO:0000256" key="2">
    <source>
        <dbReference type="ARBA" id="ARBA00008807"/>
    </source>
</evidence>
<dbReference type="Pfam" id="PF03169">
    <property type="entry name" value="OPT"/>
    <property type="match status" value="1"/>
</dbReference>
<feature type="transmembrane region" description="Helical" evidence="8">
    <location>
        <begin position="461"/>
        <end position="479"/>
    </location>
</feature>
<evidence type="ECO:0000256" key="6">
    <source>
        <dbReference type="ARBA" id="ARBA00023136"/>
    </source>
</evidence>
<feature type="transmembrane region" description="Helical" evidence="8">
    <location>
        <begin position="435"/>
        <end position="455"/>
    </location>
</feature>
<dbReference type="AlphaFoldDB" id="A0A2G7FNG2"/>
<feature type="transmembrane region" description="Helical" evidence="8">
    <location>
        <begin position="373"/>
        <end position="392"/>
    </location>
</feature>
<keyword evidence="6 8" id="KW-0472">Membrane</keyword>
<dbReference type="PANTHER" id="PTHR31645:SF3">
    <property type="entry name" value="OLIGOPEPTIDE TRANSPORTER"/>
    <property type="match status" value="1"/>
</dbReference>
<feature type="transmembrane region" description="Helical" evidence="8">
    <location>
        <begin position="699"/>
        <end position="720"/>
    </location>
</feature>
<evidence type="ECO:0000256" key="8">
    <source>
        <dbReference type="SAM" id="Phobius"/>
    </source>
</evidence>
<feature type="transmembrane region" description="Helical" evidence="8">
    <location>
        <begin position="111"/>
        <end position="135"/>
    </location>
</feature>
<evidence type="ECO:0000256" key="1">
    <source>
        <dbReference type="ARBA" id="ARBA00004141"/>
    </source>
</evidence>
<dbReference type="NCBIfam" id="TIGR00728">
    <property type="entry name" value="OPT_sfam"/>
    <property type="match status" value="1"/>
</dbReference>
<keyword evidence="3" id="KW-0813">Transport</keyword>
<dbReference type="InterPro" id="IPR045035">
    <property type="entry name" value="YSL-like"/>
</dbReference>
<sequence length="737" mass="79163">MSGYARPTGSQPIEMTDMREVHRTGENETRQRANSITTDEDEEENGALPTDPFEPFSDVEPATGSILTFRALFVGCLCGTLVNASNLYLGLKAGWTDSANIFGVGYDTDSVLGLTSIIGFAVLQPLTSYLTSLGYQSQHFGPQENNIVQTAATAAGGLSNVFVSAIPALYQLGLLTTPSKDFARLVAITAAGGYFGLLSAAPLRKFFIFQVARELRLIFPSSAATAITIRGMHLAASGAYEARQKMRTLAYSFIFAMLLRVVSQYAIGILWDWHIFTWIASTGFMADTAMAIESWGWFIEWTPAFIGSGMLVGMNVAASFVLGSILAWGVIGPYLVSHGLAFGKEAASADGLVSYFSLSAEFADAQHPSPRYWLLWPGVVCMIAAAFTELFCQWRVIWIAARGFWQALKTRRQKEYTYSTIGGKKNLANEDDIRLWMWLPGLVVIIVVTCFITSVQFEMSVAETLLALTLAFLLSLLAIHASGATDTVPLSSLSKVSQVVLGGTTQGSASIESAQRLNLLGGALTNIGANQACDLMGDFRVGFLLGTSPRLQYAAQMIGTLVAALVAPTMFLIFASAYPCILSTEDTAGDGGDYQCEFPAPSVAAWRAIVLAVTRPESPIPQSSWVFSIAMAVLASVMVLVKNLFNSTWSRIQPYYPNMMIMAMAFTLPSTQYGMAMFIGAVIASVWKRKWPDGFEKYAYAVAAGAMAGEGIGGVINAILSGVGLDGGNFGTTIGTP</sequence>
<feature type="transmembrane region" description="Helical" evidence="8">
    <location>
        <begin position="147"/>
        <end position="170"/>
    </location>
</feature>
<evidence type="ECO:0000256" key="5">
    <source>
        <dbReference type="ARBA" id="ARBA00022989"/>
    </source>
</evidence>
<evidence type="ECO:0000256" key="7">
    <source>
        <dbReference type="SAM" id="MobiDB-lite"/>
    </source>
</evidence>
<feature type="transmembrane region" description="Helical" evidence="8">
    <location>
        <begin position="304"/>
        <end position="331"/>
    </location>
</feature>